<reference evidence="1" key="1">
    <citation type="submission" date="2019-02" db="EMBL/GenBank/DDBJ databases">
        <authorList>
            <person name="Gruber-Vodicka R. H."/>
            <person name="Seah K. B. B."/>
        </authorList>
    </citation>
    <scope>NUCLEOTIDE SEQUENCE</scope>
    <source>
        <strain evidence="1">BECK_BZ123</strain>
    </source>
</reference>
<protein>
    <submittedName>
        <fullName evidence="1">Uncharacterized protein</fullName>
    </submittedName>
</protein>
<proteinExistence type="predicted"/>
<organism evidence="1">
    <name type="scientific">Candidatus Kentrum sp. TC</name>
    <dbReference type="NCBI Taxonomy" id="2126339"/>
    <lineage>
        <taxon>Bacteria</taxon>
        <taxon>Pseudomonadati</taxon>
        <taxon>Pseudomonadota</taxon>
        <taxon>Gammaproteobacteria</taxon>
        <taxon>Candidatus Kentrum</taxon>
    </lineage>
</organism>
<name>A0A450YN92_9GAMM</name>
<gene>
    <name evidence="1" type="ORF">BECKTC1821D_GA0114238_101449</name>
</gene>
<dbReference type="EMBL" id="CAADFS010000014">
    <property type="protein sequence ID" value="VFK43000.1"/>
    <property type="molecule type" value="Genomic_DNA"/>
</dbReference>
<sequence>MNGVGTVHVEIVDIIDNGKFVPDSSRTEYLSMPRGTMVKIRISQPSRKRMAFAGRCPIVSRRPRRKGAP</sequence>
<accession>A0A450YN92</accession>
<dbReference type="AlphaFoldDB" id="A0A450YN92"/>
<evidence type="ECO:0000313" key="1">
    <source>
        <dbReference type="EMBL" id="VFK43000.1"/>
    </source>
</evidence>